<dbReference type="EMBL" id="CP102173">
    <property type="protein sequence ID" value="UUP12472.1"/>
    <property type="molecule type" value="Genomic_DNA"/>
</dbReference>
<dbReference type="InterPro" id="IPR009078">
    <property type="entry name" value="Ferritin-like_SF"/>
</dbReference>
<dbReference type="Proteomes" id="UP001316184">
    <property type="component" value="Chromosome"/>
</dbReference>
<protein>
    <submittedName>
        <fullName evidence="2">Ferritin-like domain-containing protein</fullName>
    </submittedName>
</protein>
<reference evidence="2 3" key="1">
    <citation type="submission" date="2022-08" db="EMBL/GenBank/DDBJ databases">
        <title>novel species in genus Aeromicrobium.</title>
        <authorList>
            <person name="Ye L."/>
        </authorList>
    </citation>
    <scope>NUCLEOTIDE SEQUENCE [LARGE SCALE GENOMIC DNA]</scope>
    <source>
        <strain evidence="3">zg-Y1379</strain>
    </source>
</reference>
<dbReference type="Gene3D" id="1.20.1260.10">
    <property type="match status" value="1"/>
</dbReference>
<dbReference type="Pfam" id="PF14530">
    <property type="entry name" value="DUF4439"/>
    <property type="match status" value="1"/>
</dbReference>
<dbReference type="InterPro" id="IPR029447">
    <property type="entry name" value="DUF4439"/>
</dbReference>
<accession>A0ABY5M3P6</accession>
<dbReference type="InterPro" id="IPR012347">
    <property type="entry name" value="Ferritin-like"/>
</dbReference>
<sequence length="133" mass="14104">MTPVEALQAWLALEHEAVWFYPVVGARRADLVDRASASFEQSRDIRDALESRLRALGAEPVDAELTYDVGPITTSEQASAAAQSLEARIAAACVLLAGLADGGLRRYAVRGVTRAALAEQTWGGAPQAFPGLP</sequence>
<organism evidence="2 3">
    <name type="scientific">Aeromicrobium wangtongii</name>
    <dbReference type="NCBI Taxonomy" id="2969247"/>
    <lineage>
        <taxon>Bacteria</taxon>
        <taxon>Bacillati</taxon>
        <taxon>Actinomycetota</taxon>
        <taxon>Actinomycetes</taxon>
        <taxon>Propionibacteriales</taxon>
        <taxon>Nocardioidaceae</taxon>
        <taxon>Aeromicrobium</taxon>
    </lineage>
</organism>
<evidence type="ECO:0000259" key="1">
    <source>
        <dbReference type="Pfam" id="PF14530"/>
    </source>
</evidence>
<name>A0ABY5M3P6_9ACTN</name>
<feature type="domain" description="DUF4439" evidence="1">
    <location>
        <begin position="6"/>
        <end position="133"/>
    </location>
</feature>
<proteinExistence type="predicted"/>
<dbReference type="RefSeq" id="WP_232399995.1">
    <property type="nucleotide sequence ID" value="NZ_CP102173.1"/>
</dbReference>
<evidence type="ECO:0000313" key="3">
    <source>
        <dbReference type="Proteomes" id="UP001316184"/>
    </source>
</evidence>
<keyword evidence="3" id="KW-1185">Reference proteome</keyword>
<dbReference type="SUPFAM" id="SSF47240">
    <property type="entry name" value="Ferritin-like"/>
    <property type="match status" value="1"/>
</dbReference>
<evidence type="ECO:0000313" key="2">
    <source>
        <dbReference type="EMBL" id="UUP12472.1"/>
    </source>
</evidence>
<gene>
    <name evidence="2" type="ORF">NQV15_11465</name>
</gene>